<name>A0A2Y9BKN1_9FIRM</name>
<dbReference type="Pfam" id="PF00072">
    <property type="entry name" value="Response_reg"/>
    <property type="match status" value="1"/>
</dbReference>
<comment type="function">
    <text evidence="5">May play the central regulatory role in sporulation. It may be an element of the effector pathway responsible for the activation of sporulation genes in response to nutritional stress. Spo0A may act in concert with spo0H (a sigma factor) to control the expression of some genes that are critical to the sporulation process.</text>
</comment>
<dbReference type="SUPFAM" id="SSF46689">
    <property type="entry name" value="Homeodomain-like"/>
    <property type="match status" value="2"/>
</dbReference>
<dbReference type="GO" id="GO:0003700">
    <property type="term" value="F:DNA-binding transcription factor activity"/>
    <property type="evidence" value="ECO:0007669"/>
    <property type="project" value="InterPro"/>
</dbReference>
<gene>
    <name evidence="9" type="ORF">A8806_11097</name>
</gene>
<dbReference type="Gene3D" id="3.40.50.2300">
    <property type="match status" value="1"/>
</dbReference>
<evidence type="ECO:0000256" key="3">
    <source>
        <dbReference type="ARBA" id="ARBA00023125"/>
    </source>
</evidence>
<dbReference type="InterPro" id="IPR011006">
    <property type="entry name" value="CheY-like_superfamily"/>
</dbReference>
<feature type="modified residue" description="4-aspartylphosphate" evidence="6">
    <location>
        <position position="56"/>
    </location>
</feature>
<evidence type="ECO:0000313" key="10">
    <source>
        <dbReference type="Proteomes" id="UP000245845"/>
    </source>
</evidence>
<dbReference type="CDD" id="cd17536">
    <property type="entry name" value="REC_YesN-like"/>
    <property type="match status" value="1"/>
</dbReference>
<reference evidence="9 10" key="1">
    <citation type="submission" date="2018-05" db="EMBL/GenBank/DDBJ databases">
        <title>The Hungate 1000. A catalogue of reference genomes from the rumen microbiome.</title>
        <authorList>
            <person name="Kelly W."/>
        </authorList>
    </citation>
    <scope>NUCLEOTIDE SEQUENCE [LARGE SCALE GENOMIC DNA]</scope>
    <source>
        <strain evidence="9 10">NLAE-zl-C242</strain>
    </source>
</reference>
<evidence type="ECO:0000256" key="5">
    <source>
        <dbReference type="ARBA" id="ARBA00024867"/>
    </source>
</evidence>
<dbReference type="PANTHER" id="PTHR43280">
    <property type="entry name" value="ARAC-FAMILY TRANSCRIPTIONAL REGULATOR"/>
    <property type="match status" value="1"/>
</dbReference>
<keyword evidence="10" id="KW-1185">Reference proteome</keyword>
<evidence type="ECO:0000256" key="2">
    <source>
        <dbReference type="ARBA" id="ARBA00023015"/>
    </source>
</evidence>
<feature type="domain" description="HTH araC/xylS-type" evidence="7">
    <location>
        <begin position="417"/>
        <end position="515"/>
    </location>
</feature>
<evidence type="ECO:0000256" key="6">
    <source>
        <dbReference type="PROSITE-ProRule" id="PRU00169"/>
    </source>
</evidence>
<keyword evidence="3" id="KW-0238">DNA-binding</keyword>
<dbReference type="InterPro" id="IPR009057">
    <property type="entry name" value="Homeodomain-like_sf"/>
</dbReference>
<organism evidence="9 10">
    <name type="scientific">Faecalicatena orotica</name>
    <dbReference type="NCBI Taxonomy" id="1544"/>
    <lineage>
        <taxon>Bacteria</taxon>
        <taxon>Bacillati</taxon>
        <taxon>Bacillota</taxon>
        <taxon>Clostridia</taxon>
        <taxon>Lachnospirales</taxon>
        <taxon>Lachnospiraceae</taxon>
        <taxon>Faecalicatena</taxon>
    </lineage>
</organism>
<dbReference type="Gene3D" id="1.10.10.60">
    <property type="entry name" value="Homeodomain-like"/>
    <property type="match status" value="2"/>
</dbReference>
<dbReference type="EMBL" id="QGDL01000010">
    <property type="protein sequence ID" value="PWJ27922.1"/>
    <property type="molecule type" value="Genomic_DNA"/>
</dbReference>
<dbReference type="GO" id="GO:0043565">
    <property type="term" value="F:sequence-specific DNA binding"/>
    <property type="evidence" value="ECO:0007669"/>
    <property type="project" value="InterPro"/>
</dbReference>
<proteinExistence type="predicted"/>
<accession>A0A2Y9BKN1</accession>
<evidence type="ECO:0000256" key="1">
    <source>
        <dbReference type="ARBA" id="ARBA00018672"/>
    </source>
</evidence>
<evidence type="ECO:0000259" key="8">
    <source>
        <dbReference type="PROSITE" id="PS50110"/>
    </source>
</evidence>
<dbReference type="PROSITE" id="PS01124">
    <property type="entry name" value="HTH_ARAC_FAMILY_2"/>
    <property type="match status" value="1"/>
</dbReference>
<evidence type="ECO:0000256" key="4">
    <source>
        <dbReference type="ARBA" id="ARBA00023163"/>
    </source>
</evidence>
<protein>
    <recommendedName>
        <fullName evidence="1">Stage 0 sporulation protein A homolog</fullName>
    </recommendedName>
</protein>
<keyword evidence="4" id="KW-0804">Transcription</keyword>
<dbReference type="PANTHER" id="PTHR43280:SF28">
    <property type="entry name" value="HTH-TYPE TRANSCRIPTIONAL ACTIVATOR RHAS"/>
    <property type="match status" value="1"/>
</dbReference>
<keyword evidence="6" id="KW-0597">Phosphoprotein</keyword>
<dbReference type="InterPro" id="IPR018060">
    <property type="entry name" value="HTH_AraC"/>
</dbReference>
<dbReference type="Pfam" id="PF12833">
    <property type="entry name" value="HTH_18"/>
    <property type="match status" value="1"/>
</dbReference>
<dbReference type="SMART" id="SM00448">
    <property type="entry name" value="REC"/>
    <property type="match status" value="1"/>
</dbReference>
<dbReference type="SMART" id="SM00342">
    <property type="entry name" value="HTH_ARAC"/>
    <property type="match status" value="1"/>
</dbReference>
<dbReference type="Proteomes" id="UP000245845">
    <property type="component" value="Unassembled WGS sequence"/>
</dbReference>
<comment type="caution">
    <text evidence="9">The sequence shown here is derived from an EMBL/GenBank/DDBJ whole genome shotgun (WGS) entry which is preliminary data.</text>
</comment>
<dbReference type="AlphaFoldDB" id="A0A2Y9BKN1"/>
<sequence>MAKIKIVLVDDELTARNTIKKYLEDSSTYEVAADFANGKAVLEWLRKNKTDILLCDMQMPEINGVELMRSVHIIDEYLPVIAISGYDDFNYVRGSLINGAANYLLKHELTKEQLLKVLDQVRDRYRIVPEGKEIYRKKGYCIYEESEFSPERIQLLVEEGKVDFGCQNIVPLAISPDFKLHKGVNPYEYKQDICNAILDMLGQILADKYPYLIYMTKKNHMILLLSFKEERSMLYMINSQSNLVDRLQRQVIRMLDTTITVINGEIHGNLESAVSEALKMEKLLEDKLYLGGNRILSFAVAKGITYYNGELPGKFWEQLSFELSNHMESCLDTIYDMLGFMEQKRFAWERVFQSCGAILNLLQQKGILGEKEKQDTLSIMREYEEYEQFRSEILEQLHWSIQSFRIERKQQYCAPVGQIIEYIGHNIASDISLEKCAELVGSSYTYLSREFKKETGMRFVEFLNHQRVNQAKSLLIRGDMSMKQIVEMSGFRNYNYFFKVFKEIEGMTPSEFTAKNQSNS</sequence>
<dbReference type="PROSITE" id="PS50110">
    <property type="entry name" value="RESPONSE_REGULATORY"/>
    <property type="match status" value="1"/>
</dbReference>
<feature type="domain" description="Response regulatory" evidence="8">
    <location>
        <begin position="5"/>
        <end position="121"/>
    </location>
</feature>
<evidence type="ECO:0000313" key="9">
    <source>
        <dbReference type="EMBL" id="PWJ27922.1"/>
    </source>
</evidence>
<evidence type="ECO:0000259" key="7">
    <source>
        <dbReference type="PROSITE" id="PS01124"/>
    </source>
</evidence>
<dbReference type="InterPro" id="IPR001789">
    <property type="entry name" value="Sig_transdc_resp-reg_receiver"/>
</dbReference>
<keyword evidence="2" id="KW-0805">Transcription regulation</keyword>
<dbReference type="OrthoDB" id="9799319at2"/>
<dbReference type="SUPFAM" id="SSF52172">
    <property type="entry name" value="CheY-like"/>
    <property type="match status" value="1"/>
</dbReference>
<dbReference type="RefSeq" id="WP_109732284.1">
    <property type="nucleotide sequence ID" value="NZ_BAAACK010000029.1"/>
</dbReference>
<dbReference type="GO" id="GO:0000160">
    <property type="term" value="P:phosphorelay signal transduction system"/>
    <property type="evidence" value="ECO:0007669"/>
    <property type="project" value="InterPro"/>
</dbReference>